<accession>A0A9D1AJ10</accession>
<protein>
    <submittedName>
        <fullName evidence="2">Helix-turn-helix domain-containing protein</fullName>
    </submittedName>
</protein>
<dbReference type="AlphaFoldDB" id="A0A9D1AJ10"/>
<proteinExistence type="predicted"/>
<reference evidence="2" key="1">
    <citation type="submission" date="2020-10" db="EMBL/GenBank/DDBJ databases">
        <authorList>
            <person name="Gilroy R."/>
        </authorList>
    </citation>
    <scope>NUCLEOTIDE SEQUENCE</scope>
    <source>
        <strain evidence="2">CHK184-25365</strain>
    </source>
</reference>
<reference evidence="2" key="2">
    <citation type="journal article" date="2021" name="PeerJ">
        <title>Extensive microbial diversity within the chicken gut microbiome revealed by metagenomics and culture.</title>
        <authorList>
            <person name="Gilroy R."/>
            <person name="Ravi A."/>
            <person name="Getino M."/>
            <person name="Pursley I."/>
            <person name="Horton D.L."/>
            <person name="Alikhan N.F."/>
            <person name="Baker D."/>
            <person name="Gharbi K."/>
            <person name="Hall N."/>
            <person name="Watson M."/>
            <person name="Adriaenssens E.M."/>
            <person name="Foster-Nyarko E."/>
            <person name="Jarju S."/>
            <person name="Secka A."/>
            <person name="Antonio M."/>
            <person name="Oren A."/>
            <person name="Chaudhuri R.R."/>
            <person name="La Ragione R."/>
            <person name="Hildebrand F."/>
            <person name="Pallen M.J."/>
        </authorList>
    </citation>
    <scope>NUCLEOTIDE SEQUENCE</scope>
    <source>
        <strain evidence="2">CHK184-25365</strain>
    </source>
</reference>
<evidence type="ECO:0000256" key="1">
    <source>
        <dbReference type="SAM" id="MobiDB-lite"/>
    </source>
</evidence>
<feature type="region of interest" description="Disordered" evidence="1">
    <location>
        <begin position="24"/>
        <end position="60"/>
    </location>
</feature>
<sequence>MEFMGTKEASRLWGIPQEALPRMCRQNKIPGAEQDSKGSPWRIPRNAKRPEYQRRKKEIK</sequence>
<dbReference type="EMBL" id="DVGY01000101">
    <property type="protein sequence ID" value="HIR41097.1"/>
    <property type="molecule type" value="Genomic_DNA"/>
</dbReference>
<organism evidence="2 3">
    <name type="scientific">Candidatus Egerieicola pullicola</name>
    <dbReference type="NCBI Taxonomy" id="2840775"/>
    <lineage>
        <taxon>Bacteria</taxon>
        <taxon>Bacillati</taxon>
        <taxon>Bacillota</taxon>
        <taxon>Clostridia</taxon>
        <taxon>Eubacteriales</taxon>
        <taxon>Oscillospiraceae</taxon>
        <taxon>Oscillospiraceae incertae sedis</taxon>
        <taxon>Candidatus Egerieicola</taxon>
    </lineage>
</organism>
<dbReference type="Proteomes" id="UP000886749">
    <property type="component" value="Unassembled WGS sequence"/>
</dbReference>
<evidence type="ECO:0000313" key="3">
    <source>
        <dbReference type="Proteomes" id="UP000886749"/>
    </source>
</evidence>
<evidence type="ECO:0000313" key="2">
    <source>
        <dbReference type="EMBL" id="HIR41097.1"/>
    </source>
</evidence>
<name>A0A9D1AJ10_9FIRM</name>
<comment type="caution">
    <text evidence="2">The sequence shown here is derived from an EMBL/GenBank/DDBJ whole genome shotgun (WGS) entry which is preliminary data.</text>
</comment>
<gene>
    <name evidence="2" type="ORF">IAB36_04630</name>
</gene>